<accession>A0A9W8ARN9</accession>
<sequence length="454" mass="45402">MGLTPALTRSSSHQQGMLPPWLDDHSHITRVSGSFLSMVSGSQSPGTLGDGLHLQDSLVANGANPNETHDTVASVVATALSESATTLSTSITSPAAVPYATAFNPQGPTAGLGTIPESGGTSPVSSSATTDILKFFAGQVGLAAPSAFPRGPTGGGTPSAPSPLHPNPSPLGSPNTAFPPGAAYMGAKHNVGGAPTGYNPPAAGSLSLDQIISGDYLARGSGLEQNSPNPRRPSVPPGFEAPQTSPPPQNPVVVGSPLAWTGNTQFGNLAWSASPLPTTAQISSTSSHFYQYPYPNQHSSPPQPVGSPMALGFPGPGSPSIAVQPGLGGGLPNPQYIYSASPPGPHFPAHISPPAMGFNPNAAAGNGAAYPSSGFFNPTAAHFRQESALVHSGAPPISTDQIGMGSSPPAISLSLGTPFVSSYPFAAATPNASTPFTAAVTTATQPPVTSPTSP</sequence>
<comment type="caution">
    <text evidence="2">The sequence shown here is derived from an EMBL/GenBank/DDBJ whole genome shotgun (WGS) entry which is preliminary data.</text>
</comment>
<evidence type="ECO:0000256" key="1">
    <source>
        <dbReference type="SAM" id="MobiDB-lite"/>
    </source>
</evidence>
<proteinExistence type="predicted"/>
<reference evidence="2" key="1">
    <citation type="submission" date="2022-07" db="EMBL/GenBank/DDBJ databases">
        <title>Phylogenomic reconstructions and comparative analyses of Kickxellomycotina fungi.</title>
        <authorList>
            <person name="Reynolds N.K."/>
            <person name="Stajich J.E."/>
            <person name="Barry K."/>
            <person name="Grigoriev I.V."/>
            <person name="Crous P."/>
            <person name="Smith M.E."/>
        </authorList>
    </citation>
    <scope>NUCLEOTIDE SEQUENCE</scope>
    <source>
        <strain evidence="2">RSA 1196</strain>
    </source>
</reference>
<feature type="compositionally biased region" description="Pro residues" evidence="1">
    <location>
        <begin position="160"/>
        <end position="171"/>
    </location>
</feature>
<feature type="region of interest" description="Disordered" evidence="1">
    <location>
        <begin position="146"/>
        <end position="181"/>
    </location>
</feature>
<dbReference type="AlphaFoldDB" id="A0A9W8ARN9"/>
<gene>
    <name evidence="2" type="ORF">IWQ62_003011</name>
</gene>
<dbReference type="Proteomes" id="UP001150925">
    <property type="component" value="Unassembled WGS sequence"/>
</dbReference>
<name>A0A9W8ARN9_9FUNG</name>
<organism evidence="2 3">
    <name type="scientific">Dispira parvispora</name>
    <dbReference type="NCBI Taxonomy" id="1520584"/>
    <lineage>
        <taxon>Eukaryota</taxon>
        <taxon>Fungi</taxon>
        <taxon>Fungi incertae sedis</taxon>
        <taxon>Zoopagomycota</taxon>
        <taxon>Kickxellomycotina</taxon>
        <taxon>Dimargaritomycetes</taxon>
        <taxon>Dimargaritales</taxon>
        <taxon>Dimargaritaceae</taxon>
        <taxon>Dispira</taxon>
    </lineage>
</organism>
<protein>
    <submittedName>
        <fullName evidence="2">Uncharacterized protein</fullName>
    </submittedName>
</protein>
<feature type="region of interest" description="Disordered" evidence="1">
    <location>
        <begin position="108"/>
        <end position="127"/>
    </location>
</feature>
<dbReference type="EMBL" id="JANBPY010000731">
    <property type="protein sequence ID" value="KAJ1964158.1"/>
    <property type="molecule type" value="Genomic_DNA"/>
</dbReference>
<evidence type="ECO:0000313" key="2">
    <source>
        <dbReference type="EMBL" id="KAJ1964158.1"/>
    </source>
</evidence>
<feature type="region of interest" description="Disordered" evidence="1">
    <location>
        <begin position="219"/>
        <end position="256"/>
    </location>
</feature>
<keyword evidence="3" id="KW-1185">Reference proteome</keyword>
<feature type="region of interest" description="Disordered" evidence="1">
    <location>
        <begin position="1"/>
        <end position="20"/>
    </location>
</feature>
<evidence type="ECO:0000313" key="3">
    <source>
        <dbReference type="Proteomes" id="UP001150925"/>
    </source>
</evidence>